<keyword evidence="2" id="KW-1185">Reference proteome</keyword>
<protein>
    <submittedName>
        <fullName evidence="1">Uncharacterized protein</fullName>
    </submittedName>
</protein>
<gene>
    <name evidence="1" type="ORF">DSO57_1038417</name>
</gene>
<reference evidence="1" key="1">
    <citation type="submission" date="2022-04" db="EMBL/GenBank/DDBJ databases">
        <title>Genome of the entomopathogenic fungus Entomophthora muscae.</title>
        <authorList>
            <person name="Elya C."/>
            <person name="Lovett B.R."/>
            <person name="Lee E."/>
            <person name="Macias A.M."/>
            <person name="Hajek A.E."/>
            <person name="De Bivort B.L."/>
            <person name="Kasson M.T."/>
            <person name="De Fine Licht H.H."/>
            <person name="Stajich J.E."/>
        </authorList>
    </citation>
    <scope>NUCLEOTIDE SEQUENCE</scope>
    <source>
        <strain evidence="1">Berkeley</strain>
    </source>
</reference>
<proteinExistence type="predicted"/>
<evidence type="ECO:0000313" key="2">
    <source>
        <dbReference type="Proteomes" id="UP001165960"/>
    </source>
</evidence>
<accession>A0ACC2TKL4</accession>
<evidence type="ECO:0000313" key="1">
    <source>
        <dbReference type="EMBL" id="KAJ9075193.1"/>
    </source>
</evidence>
<comment type="caution">
    <text evidence="1">The sequence shown here is derived from an EMBL/GenBank/DDBJ whole genome shotgun (WGS) entry which is preliminary data.</text>
</comment>
<dbReference type="Proteomes" id="UP001165960">
    <property type="component" value="Unassembled WGS sequence"/>
</dbReference>
<organism evidence="1 2">
    <name type="scientific">Entomophthora muscae</name>
    <dbReference type="NCBI Taxonomy" id="34485"/>
    <lineage>
        <taxon>Eukaryota</taxon>
        <taxon>Fungi</taxon>
        <taxon>Fungi incertae sedis</taxon>
        <taxon>Zoopagomycota</taxon>
        <taxon>Entomophthoromycotina</taxon>
        <taxon>Entomophthoromycetes</taxon>
        <taxon>Entomophthorales</taxon>
        <taxon>Entomophthoraceae</taxon>
        <taxon>Entomophthora</taxon>
    </lineage>
</organism>
<sequence>MNQYLSTQTLPNQPIKSLKDIISFNSNNPSLYPEMDMEPLNLSHHAPTITHPRYASNVTETRSVAKTIIDEFMESHRIHAMVALSDPSLFSQVLPCLAGYPIVTIPLGIAKDGSPFGVSIYSSWGQEDIIFSIAQAIDPHSKFRHPPQFLKS</sequence>
<dbReference type="EMBL" id="QTSX02002614">
    <property type="protein sequence ID" value="KAJ9075193.1"/>
    <property type="molecule type" value="Genomic_DNA"/>
</dbReference>
<name>A0ACC2TKL4_9FUNG</name>